<comment type="caution">
    <text evidence="2">The sequence shown here is derived from an EMBL/GenBank/DDBJ whole genome shotgun (WGS) entry which is preliminary data.</text>
</comment>
<keyword evidence="1" id="KW-0472">Membrane</keyword>
<dbReference type="EMBL" id="BPRH01003967">
    <property type="protein sequence ID" value="GJF11410.1"/>
    <property type="molecule type" value="Genomic_DNA"/>
</dbReference>
<sequence length="148" mass="16837">MEKWVVPLSVALIAGLATIAAAYLAARKDRRDLRDGIARDLDLLEKLPGDSEARRMLAFYVEERVMLLSAEQQIRAAGRRDLWQMLTPVEALVAAWAWHRTGSWVAAAVVLLVVPVFVLWELRLRRKSHDSAITARVEYIRDHIRPIS</sequence>
<feature type="transmembrane region" description="Helical" evidence="1">
    <location>
        <begin position="104"/>
        <end position="122"/>
    </location>
</feature>
<evidence type="ECO:0000256" key="1">
    <source>
        <dbReference type="SAM" id="Phobius"/>
    </source>
</evidence>
<keyword evidence="3" id="KW-1185">Reference proteome</keyword>
<accession>A0ABQ4V765</accession>
<protein>
    <submittedName>
        <fullName evidence="2">Uncharacterized protein</fullName>
    </submittedName>
</protein>
<gene>
    <name evidence="2" type="ORF">NGTWS1702_37900</name>
</gene>
<organism evidence="2 3">
    <name type="scientific">Mycolicibacterium cyprinidarum</name>
    <dbReference type="NCBI Taxonomy" id="2860311"/>
    <lineage>
        <taxon>Bacteria</taxon>
        <taxon>Bacillati</taxon>
        <taxon>Actinomycetota</taxon>
        <taxon>Actinomycetes</taxon>
        <taxon>Mycobacteriales</taxon>
        <taxon>Mycobacteriaceae</taxon>
        <taxon>Mycolicibacterium</taxon>
    </lineage>
</organism>
<feature type="transmembrane region" description="Helical" evidence="1">
    <location>
        <begin position="82"/>
        <end position="98"/>
    </location>
</feature>
<name>A0ABQ4V765_9MYCO</name>
<dbReference type="Proteomes" id="UP001060504">
    <property type="component" value="Unassembled WGS sequence"/>
</dbReference>
<keyword evidence="1" id="KW-1133">Transmembrane helix</keyword>
<feature type="transmembrane region" description="Helical" evidence="1">
    <location>
        <begin position="6"/>
        <end position="26"/>
    </location>
</feature>
<evidence type="ECO:0000313" key="2">
    <source>
        <dbReference type="EMBL" id="GJF11410.1"/>
    </source>
</evidence>
<keyword evidence="1" id="KW-0812">Transmembrane</keyword>
<proteinExistence type="predicted"/>
<reference evidence="2 3" key="1">
    <citation type="submission" date="2021-08" db="EMBL/GenBank/DDBJ databases">
        <title>Draft genome sequence of Mycolicibacterium sp. NGTWS1702 strain.</title>
        <authorList>
            <person name="Matsumoto M."/>
            <person name="Tang B.C.C."/>
            <person name="Machida Y."/>
            <person name="Matoyama H."/>
            <person name="Kishihara T."/>
            <person name="Sato S."/>
            <person name="Kondo I."/>
            <person name="Sano M."/>
            <person name="Kato G."/>
        </authorList>
    </citation>
    <scope>NUCLEOTIDE SEQUENCE [LARGE SCALE GENOMIC DNA]</scope>
    <source>
        <strain evidence="2 3">NGTWSNA01</strain>
    </source>
</reference>
<evidence type="ECO:0000313" key="3">
    <source>
        <dbReference type="Proteomes" id="UP001060504"/>
    </source>
</evidence>